<protein>
    <submittedName>
        <fullName evidence="1">Uncharacterized protein</fullName>
    </submittedName>
</protein>
<gene>
    <name evidence="1" type="ORF">I7I51_06570</name>
</gene>
<accession>A0A8A1MMA0</accession>
<dbReference type="AlphaFoldDB" id="A0A8A1MMA0"/>
<reference evidence="1" key="1">
    <citation type="submission" date="2021-01" db="EMBL/GenBank/DDBJ databases">
        <title>Chromosome-level genome assembly of a human fungal pathogen reveals clustering of transcriptionally co-regulated genes.</title>
        <authorList>
            <person name="Voorhies M."/>
            <person name="Cohen S."/>
            <person name="Shea T.P."/>
            <person name="Petrus S."/>
            <person name="Munoz J.F."/>
            <person name="Poplawski S."/>
            <person name="Goldman W.E."/>
            <person name="Michael T."/>
            <person name="Cuomo C.A."/>
            <person name="Sil A."/>
            <person name="Beyhan S."/>
        </authorList>
    </citation>
    <scope>NUCLEOTIDE SEQUENCE</scope>
    <source>
        <strain evidence="1">WU24</strain>
    </source>
</reference>
<dbReference type="Proteomes" id="UP000663671">
    <property type="component" value="Chromosome 3"/>
</dbReference>
<evidence type="ECO:0000313" key="2">
    <source>
        <dbReference type="Proteomes" id="UP000663671"/>
    </source>
</evidence>
<dbReference type="EMBL" id="CP069115">
    <property type="protein sequence ID" value="QSS65722.1"/>
    <property type="molecule type" value="Genomic_DNA"/>
</dbReference>
<organism evidence="1 2">
    <name type="scientific">Ajellomyces capsulatus</name>
    <name type="common">Darling's disease fungus</name>
    <name type="synonym">Histoplasma capsulatum</name>
    <dbReference type="NCBI Taxonomy" id="5037"/>
    <lineage>
        <taxon>Eukaryota</taxon>
        <taxon>Fungi</taxon>
        <taxon>Dikarya</taxon>
        <taxon>Ascomycota</taxon>
        <taxon>Pezizomycotina</taxon>
        <taxon>Eurotiomycetes</taxon>
        <taxon>Eurotiomycetidae</taxon>
        <taxon>Onygenales</taxon>
        <taxon>Ajellomycetaceae</taxon>
        <taxon>Histoplasma</taxon>
    </lineage>
</organism>
<proteinExistence type="predicted"/>
<sequence length="113" mass="13140">MTLEATDDQTSPSMRLEIHYGTLLPVVAFRIQPSPPQTDSEQQFRRSSSNYDRYLLGVSSSRFFYEEYAWLQRENVSCDGSRISYRLQSALYDHKWTIIRPLTSAPEEGQARI</sequence>
<name>A0A8A1MMA0_AJECA</name>
<dbReference type="VEuPathDB" id="FungiDB:I7I51_06570"/>
<evidence type="ECO:0000313" key="1">
    <source>
        <dbReference type="EMBL" id="QSS65722.1"/>
    </source>
</evidence>